<sequence length="43" mass="4739">MGEFANLIQQGVYCQSCGCFTNQEPGHPIKCEGCQEKDGEEDD</sequence>
<evidence type="ECO:0008006" key="3">
    <source>
        <dbReference type="Google" id="ProtNLM"/>
    </source>
</evidence>
<dbReference type="Proteomes" id="UP001596109">
    <property type="component" value="Unassembled WGS sequence"/>
</dbReference>
<dbReference type="EMBL" id="JBHSNO010000001">
    <property type="protein sequence ID" value="MFC5587585.1"/>
    <property type="molecule type" value="Genomic_DNA"/>
</dbReference>
<evidence type="ECO:0000313" key="1">
    <source>
        <dbReference type="EMBL" id="MFC5587585.1"/>
    </source>
</evidence>
<dbReference type="RefSeq" id="WP_381429739.1">
    <property type="nucleotide sequence ID" value="NZ_JBHSNO010000001.1"/>
</dbReference>
<gene>
    <name evidence="1" type="ORF">ACFPRA_01510</name>
</gene>
<protein>
    <recommendedName>
        <fullName evidence="3">YhfH-like protein</fullName>
    </recommendedName>
</protein>
<comment type="caution">
    <text evidence="1">The sequence shown here is derived from an EMBL/GenBank/DDBJ whole genome shotgun (WGS) entry which is preliminary data.</text>
</comment>
<keyword evidence="2" id="KW-1185">Reference proteome</keyword>
<proteinExistence type="predicted"/>
<name>A0ABW0TGP1_9BACL</name>
<organism evidence="1 2">
    <name type="scientific">Sporosarcina soli</name>
    <dbReference type="NCBI Taxonomy" id="334736"/>
    <lineage>
        <taxon>Bacteria</taxon>
        <taxon>Bacillati</taxon>
        <taxon>Bacillota</taxon>
        <taxon>Bacilli</taxon>
        <taxon>Bacillales</taxon>
        <taxon>Caryophanaceae</taxon>
        <taxon>Sporosarcina</taxon>
    </lineage>
</organism>
<reference evidence="2" key="1">
    <citation type="journal article" date="2019" name="Int. J. Syst. Evol. Microbiol.">
        <title>The Global Catalogue of Microorganisms (GCM) 10K type strain sequencing project: providing services to taxonomists for standard genome sequencing and annotation.</title>
        <authorList>
            <consortium name="The Broad Institute Genomics Platform"/>
            <consortium name="The Broad Institute Genome Sequencing Center for Infectious Disease"/>
            <person name="Wu L."/>
            <person name="Ma J."/>
        </authorList>
    </citation>
    <scope>NUCLEOTIDE SEQUENCE [LARGE SCALE GENOMIC DNA]</scope>
    <source>
        <strain evidence="2">CGMCC 4.1434</strain>
    </source>
</reference>
<evidence type="ECO:0000313" key="2">
    <source>
        <dbReference type="Proteomes" id="UP001596109"/>
    </source>
</evidence>
<accession>A0ABW0TGP1</accession>